<gene>
    <name evidence="4" type="primary">pol</name>
    <name evidence="4" type="ORF">AWC38_SpisGene11517</name>
</gene>
<dbReference type="Gene3D" id="3.30.420.10">
    <property type="entry name" value="Ribonuclease H-like superfamily/Ribonuclease H"/>
    <property type="match status" value="1"/>
</dbReference>
<dbReference type="OrthoDB" id="5968821at2759"/>
<evidence type="ECO:0000256" key="2">
    <source>
        <dbReference type="SAM" id="MobiDB-lite"/>
    </source>
</evidence>
<dbReference type="Pfam" id="PF18701">
    <property type="entry name" value="DUF5641"/>
    <property type="match status" value="1"/>
</dbReference>
<evidence type="ECO:0000313" key="5">
    <source>
        <dbReference type="Proteomes" id="UP000225706"/>
    </source>
</evidence>
<dbReference type="STRING" id="50429.A0A2B4S540"/>
<dbReference type="InterPro" id="IPR008042">
    <property type="entry name" value="Retrotrans_Pao"/>
</dbReference>
<dbReference type="PROSITE" id="PS50994">
    <property type="entry name" value="INTEGRASE"/>
    <property type="match status" value="1"/>
</dbReference>
<dbReference type="InterPro" id="IPR012337">
    <property type="entry name" value="RNaseH-like_sf"/>
</dbReference>
<comment type="caution">
    <text evidence="4">The sequence shown here is derived from an EMBL/GenBank/DDBJ whole genome shotgun (WGS) entry which is preliminary data.</text>
</comment>
<dbReference type="InterPro" id="IPR040676">
    <property type="entry name" value="DUF5641"/>
</dbReference>
<dbReference type="Pfam" id="PF05380">
    <property type="entry name" value="Peptidase_A17"/>
    <property type="match status" value="1"/>
</dbReference>
<dbReference type="Gene3D" id="2.40.70.10">
    <property type="entry name" value="Acid Proteases"/>
    <property type="match status" value="1"/>
</dbReference>
<dbReference type="InterPro" id="IPR005312">
    <property type="entry name" value="DUF1759"/>
</dbReference>
<dbReference type="Gene3D" id="3.10.10.10">
    <property type="entry name" value="HIV Type 1 Reverse Transcriptase, subunit A, domain 1"/>
    <property type="match status" value="1"/>
</dbReference>
<evidence type="ECO:0000256" key="1">
    <source>
        <dbReference type="SAM" id="Coils"/>
    </source>
</evidence>
<dbReference type="InterPro" id="IPR021109">
    <property type="entry name" value="Peptidase_aspartic_dom_sf"/>
</dbReference>
<dbReference type="PANTHER" id="PTHR47331">
    <property type="entry name" value="PHD-TYPE DOMAIN-CONTAINING PROTEIN"/>
    <property type="match status" value="1"/>
</dbReference>
<dbReference type="InterPro" id="IPR036397">
    <property type="entry name" value="RNaseH_sf"/>
</dbReference>
<evidence type="ECO:0000313" key="4">
    <source>
        <dbReference type="EMBL" id="PFX23920.1"/>
    </source>
</evidence>
<feature type="region of interest" description="Disordered" evidence="2">
    <location>
        <begin position="300"/>
        <end position="335"/>
    </location>
</feature>
<organism evidence="4 5">
    <name type="scientific">Stylophora pistillata</name>
    <name type="common">Smooth cauliflower coral</name>
    <dbReference type="NCBI Taxonomy" id="50429"/>
    <lineage>
        <taxon>Eukaryota</taxon>
        <taxon>Metazoa</taxon>
        <taxon>Cnidaria</taxon>
        <taxon>Anthozoa</taxon>
        <taxon>Hexacorallia</taxon>
        <taxon>Scleractinia</taxon>
        <taxon>Astrocoeniina</taxon>
        <taxon>Pocilloporidae</taxon>
        <taxon>Stylophora</taxon>
    </lineage>
</organism>
<dbReference type="InterPro" id="IPR043128">
    <property type="entry name" value="Rev_trsase/Diguanyl_cyclase"/>
</dbReference>
<protein>
    <submittedName>
        <fullName evidence="4">Pro-Pol polyprotein</fullName>
    </submittedName>
</protein>
<dbReference type="Pfam" id="PF17921">
    <property type="entry name" value="Integrase_H2C2"/>
    <property type="match status" value="1"/>
</dbReference>
<feature type="domain" description="Integrase catalytic" evidence="3">
    <location>
        <begin position="1246"/>
        <end position="1429"/>
    </location>
</feature>
<dbReference type="Pfam" id="PF00078">
    <property type="entry name" value="RVT_1"/>
    <property type="match status" value="1"/>
</dbReference>
<keyword evidence="1" id="KW-0175">Coiled coil</keyword>
<sequence>MEALTSELDVQLKLLTFTRGKTKGIVEKANPEGIERHREALRTIVKKVESVKTQIEQAKLESGVQVDELAEWSAGVEAQQEMADEEIKHLSERLVQINYKTSLQAKKCEEELVERDREKQLQFERAQLEQKLEFEKKMEEAKKSQSGQVVASSSPVKSAKLPKLVITKFSGELTDWPRFWNQLEAEIDHSEVAAVTKFSYLKELVNLKVKTAIDGLPFTSEGYQRAKNILKSKYGQMSEIVNAYVQNIMGLPVITGSHPKKIHEFYEKLLFNVQSLETLGRLREIREKVTWVRENVHRQATRNQGRSGKDGRQLERVGLSELRGSSQEMDREKSRRTLGEQLMTATSAGKTAVIHPVVVVNVQGVKCRALLDTGAGSSYASAALLNLLRAHPYQREVRQIEMMLGAVTKQVEIFQLQVSSTSGDFFLNTEVTRVDKNQLLSLENPRYKQCLAKYVHLKGIEMEDKDSKDILPVHLILGASDFAKSRLKLHPVLEPKTSHVDYDNLCKLDVLGLSDSSTGDQTEVYAEFKEQLTQDAEGWYETGLPWRGNHPPLPSNEVGSLRRLGNLVRKLRSQGTIEKYDQVIQDQIEAGIVERVSGPVTGSREFYIPHKPVVRESAETTKLRVVYDASARANSGVPSLNECLNPRPPLQNQLWNVLVRARFHPVAIAGDIKQAFVRVRIREEDRDALRFHWLKDLNSQTVEVLRFTRALFGLTCSPFLLGGVVQHLLESCREKYPRIVSEIERSLYVDDLISGAPTLAKAETIKSVSIEIFAKGTFELHKWHSNVKELESAYPVPVSEEETYAKEQLGTSRKEGASLLGLQWNKESDTISVIFPSEGTEPTKRGILSKVAKISDPLGLVSPITLGGKFLYRDICDARLAWDARLPSDLMQNWVRWEEKLPNHVTVPRSLAAYQEDIQTIELHAFGDASGKGVAAAVYAVVKQEKGVNQGLVASRARLAKKGLTIPRLELMSGHMAVNLLSNVSEALEGFPVTSKYCWLDSTVALHWIRCPGEYKQFVSNRVQKIQAHSDVVWHHVRTSNNPADVGSRSGEVTNHALWWNGPEWLSDKACWPPDIVTNATKASLAEAKVKQDMLAVAVAVADELDDLLEKFSHWKAIRVTAWITRFTQNSRTMQTKKLGGPLTAVETKKAELFWVKRVQARASADERYQEDKLQLNLQANENGAHVAVLHGGVGSTMAKVREYYWVPRLRRLTKRIVKACHGCRRFRAQAYTSPPPGNLPRDRTVGQTPFQVIGVDFAGPLRYRKKAKTEGKAYILLYACSLTRAVYVDLVPNLETAEFIKSLKCFIARRGRPQRIYSDNGKTFVSASKWVKQVMKDERIYGFLAQQGIEWKFNLSRAPWWGGQFERLIGLVKGSLYKSIGNGLLSWNELKEVLLDVEVALNNRPLNYVEDDTELPILTPSSLLHMQPNALPELEPNHIQDYDLRKRAKYLGKCKDVVWSRWTKEYLRGLRERHRLKHKGDSAHPVEGDVVIIKSDAKNRAQWKLGVVIDLIIGRDGVIRGAKLRTPKSVIERPIQHLYPLELTCDMTVGPPSLNPTVPAFRPRRNTAVVARAHIQELAQMENEN</sequence>
<reference evidence="5" key="1">
    <citation type="journal article" date="2017" name="bioRxiv">
        <title>Comparative analysis of the genomes of Stylophora pistillata and Acropora digitifera provides evidence for extensive differences between species of corals.</title>
        <authorList>
            <person name="Voolstra C.R."/>
            <person name="Li Y."/>
            <person name="Liew Y.J."/>
            <person name="Baumgarten S."/>
            <person name="Zoccola D."/>
            <person name="Flot J.-F."/>
            <person name="Tambutte S."/>
            <person name="Allemand D."/>
            <person name="Aranda M."/>
        </authorList>
    </citation>
    <scope>NUCLEOTIDE SEQUENCE [LARGE SCALE GENOMIC DNA]</scope>
</reference>
<dbReference type="GO" id="GO:0003676">
    <property type="term" value="F:nucleic acid binding"/>
    <property type="evidence" value="ECO:0007669"/>
    <property type="project" value="InterPro"/>
</dbReference>
<proteinExistence type="predicted"/>
<dbReference type="InterPro" id="IPR001584">
    <property type="entry name" value="Integrase_cat-core"/>
</dbReference>
<keyword evidence="5" id="KW-1185">Reference proteome</keyword>
<dbReference type="Proteomes" id="UP000225706">
    <property type="component" value="Unassembled WGS sequence"/>
</dbReference>
<dbReference type="InterPro" id="IPR043502">
    <property type="entry name" value="DNA/RNA_pol_sf"/>
</dbReference>
<dbReference type="InterPro" id="IPR000477">
    <property type="entry name" value="RT_dom"/>
</dbReference>
<dbReference type="EMBL" id="LSMT01000192">
    <property type="protein sequence ID" value="PFX23920.1"/>
    <property type="molecule type" value="Genomic_DNA"/>
</dbReference>
<dbReference type="SUPFAM" id="SSF56672">
    <property type="entry name" value="DNA/RNA polymerases"/>
    <property type="match status" value="1"/>
</dbReference>
<evidence type="ECO:0000259" key="3">
    <source>
        <dbReference type="PROSITE" id="PS50994"/>
    </source>
</evidence>
<dbReference type="SUPFAM" id="SSF53098">
    <property type="entry name" value="Ribonuclease H-like"/>
    <property type="match status" value="1"/>
</dbReference>
<dbReference type="GO" id="GO:0015074">
    <property type="term" value="P:DNA integration"/>
    <property type="evidence" value="ECO:0007669"/>
    <property type="project" value="InterPro"/>
</dbReference>
<accession>A0A2B4S540</accession>
<dbReference type="Gene3D" id="3.30.70.270">
    <property type="match status" value="1"/>
</dbReference>
<name>A0A2B4S540_STYPI</name>
<feature type="coiled-coil region" evidence="1">
    <location>
        <begin position="118"/>
        <end position="145"/>
    </location>
</feature>
<dbReference type="Pfam" id="PF03564">
    <property type="entry name" value="DUF1759"/>
    <property type="match status" value="1"/>
</dbReference>
<dbReference type="PANTHER" id="PTHR47331:SF1">
    <property type="entry name" value="GAG-LIKE PROTEIN"/>
    <property type="match status" value="1"/>
</dbReference>
<dbReference type="InterPro" id="IPR041588">
    <property type="entry name" value="Integrase_H2C2"/>
</dbReference>